<dbReference type="Pfam" id="PF12483">
    <property type="entry name" value="GIDE"/>
    <property type="match status" value="1"/>
</dbReference>
<evidence type="ECO:0000259" key="14">
    <source>
        <dbReference type="Pfam" id="PF12483"/>
    </source>
</evidence>
<feature type="domain" description="E3 Ubiquitin ligase MUL1-like" evidence="14">
    <location>
        <begin position="155"/>
        <end position="304"/>
    </location>
</feature>
<evidence type="ECO:0000256" key="7">
    <source>
        <dbReference type="ARBA" id="ARBA00022771"/>
    </source>
</evidence>
<dbReference type="InterPro" id="IPR051652">
    <property type="entry name" value="MDM2_MDM4_MUL1"/>
</dbReference>
<evidence type="ECO:0000256" key="1">
    <source>
        <dbReference type="ARBA" id="ARBA00000900"/>
    </source>
</evidence>
<proteinExistence type="predicted"/>
<evidence type="ECO:0000256" key="6">
    <source>
        <dbReference type="ARBA" id="ARBA00022723"/>
    </source>
</evidence>
<evidence type="ECO:0000313" key="15">
    <source>
        <dbReference type="Ensembl" id="ENSCCRP00000145026.1"/>
    </source>
</evidence>
<evidence type="ECO:0000256" key="9">
    <source>
        <dbReference type="ARBA" id="ARBA00022833"/>
    </source>
</evidence>
<comment type="subcellular location">
    <subcellularLocation>
        <location evidence="2">Membrane</location>
        <topology evidence="2">Multi-pass membrane protein</topology>
    </subcellularLocation>
</comment>
<dbReference type="GO" id="GO:0008270">
    <property type="term" value="F:zinc ion binding"/>
    <property type="evidence" value="ECO:0007669"/>
    <property type="project" value="UniProtKB-KW"/>
</dbReference>
<reference evidence="15" key="1">
    <citation type="submission" date="2025-08" db="UniProtKB">
        <authorList>
            <consortium name="Ensembl"/>
        </authorList>
    </citation>
    <scope>IDENTIFICATION</scope>
</reference>
<protein>
    <recommendedName>
        <fullName evidence="3">RING-type E3 ubiquitin transferase</fullName>
        <ecNumber evidence="3">2.3.2.27</ecNumber>
    </recommendedName>
</protein>
<keyword evidence="7" id="KW-0863">Zinc-finger</keyword>
<dbReference type="EC" id="2.3.2.27" evidence="3"/>
<sequence length="322" mass="36322">MIIFLITLINQSASPIGIDCEETGRKVYHVYCVLQLKISDRFEMFLSSSRAEMSDHLLNPLTVICAGSCFAFSGLFYKLYSDKRQVVQKLKEIPNFQADHHLLRILNASSNKRLHYVAVEGLVQAIGEPISSQYVPRCHGVIQKITVHEHWKYWNSVLKTWVSKKVNKQQTTNTVPFSLVQPGSYISEVSVRVESPLEASGDYLEQVHKRLRQAKEGLMDAVVGELSGEKPVALEEREELLRVGSALTAFGELVLEQDKIMRLQPPKDGRSYILIPSDYKSFIQQHENSANMWKGLTALFGITGFALIAGFIHSAVNKDKKN</sequence>
<dbReference type="PANTHER" id="PTHR12183:SF36">
    <property type="entry name" value="RING-TYPE E3 UBIQUITIN TRANSFERASE"/>
    <property type="match status" value="1"/>
</dbReference>
<evidence type="ECO:0000256" key="10">
    <source>
        <dbReference type="ARBA" id="ARBA00022989"/>
    </source>
</evidence>
<keyword evidence="8" id="KW-0833">Ubl conjugation pathway</keyword>
<keyword evidence="10 12" id="KW-1133">Transmembrane helix</keyword>
<dbReference type="OMA" id="TWNSRTM"/>
<feature type="transmembrane region" description="Helical" evidence="12">
    <location>
        <begin position="296"/>
        <end position="316"/>
    </location>
</feature>
<dbReference type="GO" id="GO:0016020">
    <property type="term" value="C:membrane"/>
    <property type="evidence" value="ECO:0007669"/>
    <property type="project" value="UniProtKB-SubCell"/>
</dbReference>
<comment type="catalytic activity">
    <reaction evidence="1">
        <text>S-ubiquitinyl-[E2 ubiquitin-conjugating enzyme]-L-cysteine + [acceptor protein]-L-lysine = [E2 ubiquitin-conjugating enzyme]-L-cysteine + N(6)-ubiquitinyl-[acceptor protein]-L-lysine.</text>
        <dbReference type="EC" id="2.3.2.27"/>
    </reaction>
</comment>
<dbReference type="InterPro" id="IPR022170">
    <property type="entry name" value="MUL1-like"/>
</dbReference>
<keyword evidence="9" id="KW-0862">Zinc</keyword>
<organism evidence="15 16">
    <name type="scientific">Cyprinus carpio carpio</name>
    <dbReference type="NCBI Taxonomy" id="630221"/>
    <lineage>
        <taxon>Eukaryota</taxon>
        <taxon>Metazoa</taxon>
        <taxon>Chordata</taxon>
        <taxon>Craniata</taxon>
        <taxon>Vertebrata</taxon>
        <taxon>Euteleostomi</taxon>
        <taxon>Actinopterygii</taxon>
        <taxon>Neopterygii</taxon>
        <taxon>Teleostei</taxon>
        <taxon>Ostariophysi</taxon>
        <taxon>Cypriniformes</taxon>
        <taxon>Cyprinidae</taxon>
        <taxon>Cyprininae</taxon>
        <taxon>Cyprinus</taxon>
    </lineage>
</organism>
<keyword evidence="4" id="KW-0808">Transferase</keyword>
<reference evidence="15" key="2">
    <citation type="submission" date="2025-09" db="UniProtKB">
        <authorList>
            <consortium name="Ensembl"/>
        </authorList>
    </citation>
    <scope>IDENTIFICATION</scope>
</reference>
<dbReference type="GO" id="GO:0016567">
    <property type="term" value="P:protein ubiquitination"/>
    <property type="evidence" value="ECO:0007669"/>
    <property type="project" value="InterPro"/>
</dbReference>
<dbReference type="Proteomes" id="UP001108240">
    <property type="component" value="Unplaced"/>
</dbReference>
<evidence type="ECO:0000256" key="5">
    <source>
        <dbReference type="ARBA" id="ARBA00022692"/>
    </source>
</evidence>
<evidence type="ECO:0000256" key="8">
    <source>
        <dbReference type="ARBA" id="ARBA00022786"/>
    </source>
</evidence>
<accession>A0A9J8AR96</accession>
<evidence type="ECO:0000256" key="2">
    <source>
        <dbReference type="ARBA" id="ARBA00004141"/>
    </source>
</evidence>
<dbReference type="GeneTree" id="ENSGT01130000278543"/>
<keyword evidence="5 12" id="KW-0812">Transmembrane</keyword>
<dbReference type="Ensembl" id="ENSCCRT00000199505.1">
    <property type="protein sequence ID" value="ENSCCRP00000145026.1"/>
    <property type="gene ID" value="ENSCCRG00000010092.2"/>
</dbReference>
<dbReference type="PANTHER" id="PTHR12183">
    <property type="entry name" value="MITOCHONDRIAL UBIQUITIN LIGASE ACTIVATOR OF NFKB 1"/>
    <property type="match status" value="1"/>
</dbReference>
<keyword evidence="6" id="KW-0479">Metal-binding</keyword>
<name>A0A9J8AR96_CYPCA</name>
<dbReference type="AlphaFoldDB" id="A0A9J8AR96"/>
<evidence type="ECO:0000313" key="16">
    <source>
        <dbReference type="Proteomes" id="UP001108240"/>
    </source>
</evidence>
<keyword evidence="11 12" id="KW-0472">Membrane</keyword>
<evidence type="ECO:0000256" key="13">
    <source>
        <dbReference type="SAM" id="SignalP"/>
    </source>
</evidence>
<feature type="signal peptide" evidence="13">
    <location>
        <begin position="1"/>
        <end position="15"/>
    </location>
</feature>
<evidence type="ECO:0000256" key="3">
    <source>
        <dbReference type="ARBA" id="ARBA00012483"/>
    </source>
</evidence>
<keyword evidence="16" id="KW-1185">Reference proteome</keyword>
<dbReference type="GO" id="GO:0061630">
    <property type="term" value="F:ubiquitin protein ligase activity"/>
    <property type="evidence" value="ECO:0007669"/>
    <property type="project" value="UniProtKB-EC"/>
</dbReference>
<evidence type="ECO:0000256" key="11">
    <source>
        <dbReference type="ARBA" id="ARBA00023136"/>
    </source>
</evidence>
<feature type="chain" id="PRO_5039954724" description="RING-type E3 ubiquitin transferase" evidence="13">
    <location>
        <begin position="16"/>
        <end position="322"/>
    </location>
</feature>
<evidence type="ECO:0000256" key="4">
    <source>
        <dbReference type="ARBA" id="ARBA00022679"/>
    </source>
</evidence>
<evidence type="ECO:0000256" key="12">
    <source>
        <dbReference type="SAM" id="Phobius"/>
    </source>
</evidence>
<keyword evidence="13" id="KW-0732">Signal</keyword>